<name>A0ABS7F824_9NEIS</name>
<dbReference type="GO" id="GO:0004497">
    <property type="term" value="F:monooxygenase activity"/>
    <property type="evidence" value="ECO:0007669"/>
    <property type="project" value="UniProtKB-KW"/>
</dbReference>
<dbReference type="EMBL" id="JAHDTB010000001">
    <property type="protein sequence ID" value="MBW8286245.1"/>
    <property type="molecule type" value="Genomic_DNA"/>
</dbReference>
<dbReference type="PROSITE" id="PS51725">
    <property type="entry name" value="ABM"/>
    <property type="match status" value="1"/>
</dbReference>
<keyword evidence="3" id="KW-1185">Reference proteome</keyword>
<reference evidence="2 3" key="1">
    <citation type="submission" date="2021-05" db="EMBL/GenBank/DDBJ databases">
        <title>Draft Whole Genome Sequencing Of Biosensor Chromobacterium violaceum Strain CV026 Reveals A Regulatory RNA In Chromobacterium violaceum Phenotype Regulatory Network.</title>
        <authorList>
            <person name="Hong K.W."/>
            <person name="Chan K.G."/>
            <person name="Chang C.-Y."/>
        </authorList>
    </citation>
    <scope>NUCLEOTIDE SEQUENCE [LARGE SCALE GENOMIC DNA]</scope>
    <source>
        <strain evidence="2 3">ATCC 31532</strain>
    </source>
</reference>
<comment type="caution">
    <text evidence="2">The sequence shown here is derived from an EMBL/GenBank/DDBJ whole genome shotgun (WGS) entry which is preliminary data.</text>
</comment>
<dbReference type="Gene3D" id="3.30.70.100">
    <property type="match status" value="1"/>
</dbReference>
<organism evidence="2 3">
    <name type="scientific">Chromobacterium subtsugae</name>
    <dbReference type="NCBI Taxonomy" id="251747"/>
    <lineage>
        <taxon>Bacteria</taxon>
        <taxon>Pseudomonadati</taxon>
        <taxon>Pseudomonadota</taxon>
        <taxon>Betaproteobacteria</taxon>
        <taxon>Neisseriales</taxon>
        <taxon>Chromobacteriaceae</taxon>
        <taxon>Chromobacterium</taxon>
    </lineage>
</organism>
<dbReference type="InterPro" id="IPR007138">
    <property type="entry name" value="ABM_dom"/>
</dbReference>
<sequence>MFHLIVAISARTPADIEPIADALARMRPTCLAEPGCLAWEAYHSADAAEKFYLVETWASRAAWEAHGELSAIQDIYVPEIMPRINREVHPCSRIG</sequence>
<proteinExistence type="predicted"/>
<evidence type="ECO:0000313" key="2">
    <source>
        <dbReference type="EMBL" id="MBW8286245.1"/>
    </source>
</evidence>
<dbReference type="InterPro" id="IPR011008">
    <property type="entry name" value="Dimeric_a/b-barrel"/>
</dbReference>
<dbReference type="Pfam" id="PF03992">
    <property type="entry name" value="ABM"/>
    <property type="match status" value="1"/>
</dbReference>
<protein>
    <submittedName>
        <fullName evidence="2">Antibiotic biosynthesis monooxygenase</fullName>
    </submittedName>
</protein>
<evidence type="ECO:0000259" key="1">
    <source>
        <dbReference type="PROSITE" id="PS51725"/>
    </source>
</evidence>
<evidence type="ECO:0000313" key="3">
    <source>
        <dbReference type="Proteomes" id="UP000711178"/>
    </source>
</evidence>
<accession>A0ABS7F824</accession>
<feature type="domain" description="ABM" evidence="1">
    <location>
        <begin position="2"/>
        <end position="95"/>
    </location>
</feature>
<dbReference type="Proteomes" id="UP000711178">
    <property type="component" value="Unassembled WGS sequence"/>
</dbReference>
<keyword evidence="2" id="KW-0503">Monooxygenase</keyword>
<gene>
    <name evidence="2" type="ORF">KIF53_01165</name>
</gene>
<dbReference type="SUPFAM" id="SSF54909">
    <property type="entry name" value="Dimeric alpha+beta barrel"/>
    <property type="match status" value="1"/>
</dbReference>
<keyword evidence="2" id="KW-0560">Oxidoreductase</keyword>